<evidence type="ECO:0000313" key="1">
    <source>
        <dbReference type="EMBL" id="GIZ41288.1"/>
    </source>
</evidence>
<gene>
    <name evidence="1" type="ORF">CKM354_000459900</name>
</gene>
<protein>
    <submittedName>
        <fullName evidence="1">Uncharacterized protein</fullName>
    </submittedName>
</protein>
<evidence type="ECO:0000313" key="2">
    <source>
        <dbReference type="Proteomes" id="UP000825890"/>
    </source>
</evidence>
<dbReference type="RefSeq" id="XP_044655775.1">
    <property type="nucleotide sequence ID" value="XM_044799840.1"/>
</dbReference>
<comment type="caution">
    <text evidence="1">The sequence shown here is derived from an EMBL/GenBank/DDBJ whole genome shotgun (WGS) entry which is preliminary data.</text>
</comment>
<proteinExistence type="predicted"/>
<dbReference type="EMBL" id="BOLY01000003">
    <property type="protein sequence ID" value="GIZ41288.1"/>
    <property type="molecule type" value="Genomic_DNA"/>
</dbReference>
<accession>A0A9P3CEG7</accession>
<name>A0A9P3CEG7_9PEZI</name>
<dbReference type="GeneID" id="68290174"/>
<reference evidence="1 2" key="1">
    <citation type="submission" date="2021-01" db="EMBL/GenBank/DDBJ databases">
        <title>Cercospora kikuchii MAFF 305040 whole genome shotgun sequence.</title>
        <authorList>
            <person name="Kashiwa T."/>
            <person name="Suzuki T."/>
        </authorList>
    </citation>
    <scope>NUCLEOTIDE SEQUENCE [LARGE SCALE GENOMIC DNA]</scope>
    <source>
        <strain evidence="1 2">MAFF 305040</strain>
    </source>
</reference>
<dbReference type="OrthoDB" id="3599004at2759"/>
<sequence>MERDLRGYVETNPTWNVDLPRRTKAVNSRYIAHLGHSPAEIAFGCRPSDMAPTEWALPTPSKQDLVEWMTAPDFDLPRVTEMGLLVYKFMAARQAIHASVTQLRKIRLRLASSASTTILARLICCPS</sequence>
<dbReference type="Proteomes" id="UP000825890">
    <property type="component" value="Unassembled WGS sequence"/>
</dbReference>
<dbReference type="AlphaFoldDB" id="A0A9P3CEG7"/>
<organism evidence="1 2">
    <name type="scientific">Cercospora kikuchii</name>
    <dbReference type="NCBI Taxonomy" id="84275"/>
    <lineage>
        <taxon>Eukaryota</taxon>
        <taxon>Fungi</taxon>
        <taxon>Dikarya</taxon>
        <taxon>Ascomycota</taxon>
        <taxon>Pezizomycotina</taxon>
        <taxon>Dothideomycetes</taxon>
        <taxon>Dothideomycetidae</taxon>
        <taxon>Mycosphaerellales</taxon>
        <taxon>Mycosphaerellaceae</taxon>
        <taxon>Cercospora</taxon>
    </lineage>
</organism>
<keyword evidence="2" id="KW-1185">Reference proteome</keyword>